<dbReference type="InterPro" id="IPR036661">
    <property type="entry name" value="Luciferase-like_sf"/>
</dbReference>
<proteinExistence type="predicted"/>
<reference evidence="2" key="1">
    <citation type="submission" date="2023-07" db="EMBL/GenBank/DDBJ databases">
        <title>30 novel species of actinomycetes from the DSMZ collection.</title>
        <authorList>
            <person name="Nouioui I."/>
        </authorList>
    </citation>
    <scope>NUCLEOTIDE SEQUENCE [LARGE SCALE GENOMIC DNA]</scope>
    <source>
        <strain evidence="2">DSM 44938</strain>
    </source>
</reference>
<organism evidence="1 2">
    <name type="scientific">Streptomyces litchfieldiae</name>
    <dbReference type="NCBI Taxonomy" id="3075543"/>
    <lineage>
        <taxon>Bacteria</taxon>
        <taxon>Bacillati</taxon>
        <taxon>Actinomycetota</taxon>
        <taxon>Actinomycetes</taxon>
        <taxon>Kitasatosporales</taxon>
        <taxon>Streptomycetaceae</taxon>
        <taxon>Streptomyces</taxon>
    </lineage>
</organism>
<dbReference type="RefSeq" id="WP_311704831.1">
    <property type="nucleotide sequence ID" value="NZ_JAVREL010000006.1"/>
</dbReference>
<dbReference type="SUPFAM" id="SSF51679">
    <property type="entry name" value="Bacterial luciferase-like"/>
    <property type="match status" value="1"/>
</dbReference>
<evidence type="ECO:0000313" key="2">
    <source>
        <dbReference type="Proteomes" id="UP001183246"/>
    </source>
</evidence>
<dbReference type="Proteomes" id="UP001183246">
    <property type="component" value="Unassembled WGS sequence"/>
</dbReference>
<dbReference type="EMBL" id="JAVREL010000006">
    <property type="protein sequence ID" value="MDT0343470.1"/>
    <property type="molecule type" value="Genomic_DNA"/>
</dbReference>
<gene>
    <name evidence="1" type="ORF">RM590_12720</name>
</gene>
<evidence type="ECO:0000313" key="1">
    <source>
        <dbReference type="EMBL" id="MDT0343470.1"/>
    </source>
</evidence>
<keyword evidence="2" id="KW-1185">Reference proteome</keyword>
<protein>
    <submittedName>
        <fullName evidence="1">Uncharacterized protein</fullName>
    </submittedName>
</protein>
<name>A0ABU2MPN6_9ACTN</name>
<accession>A0ABU2MPN6</accession>
<sequence length="62" mass="7220">MRQAMLREALEIIRLLWQGGYRSYEGRRLRLVTQNAGPDPDGFLEFCRTELDGRLRALTPRG</sequence>
<comment type="caution">
    <text evidence="1">The sequence shown here is derived from an EMBL/GenBank/DDBJ whole genome shotgun (WGS) entry which is preliminary data.</text>
</comment>